<evidence type="ECO:0000313" key="4">
    <source>
        <dbReference type="Proteomes" id="UP001151699"/>
    </source>
</evidence>
<evidence type="ECO:0000256" key="1">
    <source>
        <dbReference type="SAM" id="Coils"/>
    </source>
</evidence>
<feature type="domain" description="COMM" evidence="2">
    <location>
        <begin position="114"/>
        <end position="173"/>
    </location>
</feature>
<name>A0A9Q0MLE3_9DIPT</name>
<feature type="coiled-coil region" evidence="1">
    <location>
        <begin position="157"/>
        <end position="184"/>
    </location>
</feature>
<keyword evidence="4" id="KW-1185">Reference proteome</keyword>
<accession>A0A9Q0MLE3</accession>
<protein>
    <submittedName>
        <fullName evidence="3">COMM domain-containing protein 8</fullName>
    </submittedName>
</protein>
<dbReference type="Proteomes" id="UP001151699">
    <property type="component" value="Unassembled WGS sequence"/>
</dbReference>
<dbReference type="AlphaFoldDB" id="A0A9Q0MLE3"/>
<evidence type="ECO:0000259" key="2">
    <source>
        <dbReference type="Pfam" id="PF07258"/>
    </source>
</evidence>
<gene>
    <name evidence="3" type="primary">COMMD8</name>
    <name evidence="3" type="ORF">Bhyg_15872</name>
</gene>
<sequence length="186" mass="21999">MHDFILNIDNKELLIEILHHSVDYLIGSKPNSTTIKSSHKFGFANPDDFEFSVKFIANIYKQFVLKQVTETELIFHFTHLNHDLQQSTVDVINARKPEVEDFLVREYNSRHNSCLSSFDWDLKWIMGSSTMSNLRMQIATLSFNCRMKDGQMENFFFEMNRKKLNELIRVLEECEKKLHETSNENK</sequence>
<evidence type="ECO:0000313" key="3">
    <source>
        <dbReference type="EMBL" id="KAJ6633407.1"/>
    </source>
</evidence>
<comment type="caution">
    <text evidence="3">The sequence shown here is derived from an EMBL/GenBank/DDBJ whole genome shotgun (WGS) entry which is preliminary data.</text>
</comment>
<dbReference type="EMBL" id="WJQU01002037">
    <property type="protein sequence ID" value="KAJ6633407.1"/>
    <property type="molecule type" value="Genomic_DNA"/>
</dbReference>
<dbReference type="InterPro" id="IPR017920">
    <property type="entry name" value="COMM"/>
</dbReference>
<proteinExistence type="predicted"/>
<organism evidence="3 4">
    <name type="scientific">Pseudolycoriella hygida</name>
    <dbReference type="NCBI Taxonomy" id="35572"/>
    <lineage>
        <taxon>Eukaryota</taxon>
        <taxon>Metazoa</taxon>
        <taxon>Ecdysozoa</taxon>
        <taxon>Arthropoda</taxon>
        <taxon>Hexapoda</taxon>
        <taxon>Insecta</taxon>
        <taxon>Pterygota</taxon>
        <taxon>Neoptera</taxon>
        <taxon>Endopterygota</taxon>
        <taxon>Diptera</taxon>
        <taxon>Nematocera</taxon>
        <taxon>Sciaroidea</taxon>
        <taxon>Sciaridae</taxon>
        <taxon>Pseudolycoriella</taxon>
    </lineage>
</organism>
<keyword evidence="1" id="KW-0175">Coiled coil</keyword>
<dbReference type="Pfam" id="PF07258">
    <property type="entry name" value="COMM_domain"/>
    <property type="match status" value="1"/>
</dbReference>
<reference evidence="3" key="1">
    <citation type="submission" date="2022-07" db="EMBL/GenBank/DDBJ databases">
        <authorList>
            <person name="Trinca V."/>
            <person name="Uliana J.V.C."/>
            <person name="Torres T.T."/>
            <person name="Ward R.J."/>
            <person name="Monesi N."/>
        </authorList>
    </citation>
    <scope>NUCLEOTIDE SEQUENCE</scope>
    <source>
        <strain evidence="3">HSMRA1968</strain>
        <tissue evidence="3">Whole embryos</tissue>
    </source>
</reference>
<dbReference type="OrthoDB" id="64318at2759"/>